<dbReference type="Proteomes" id="UP000281112">
    <property type="component" value="Unassembled WGS sequence"/>
</dbReference>
<name>A0A3N9TMD1_9VIBR</name>
<comment type="similarity">
    <text evidence="2">Belongs to the UPF0437 family.</text>
</comment>
<proteinExistence type="inferred from homology"/>
<dbReference type="RefSeq" id="WP_124935655.1">
    <property type="nucleotide sequence ID" value="NZ_RJVQ01000001.1"/>
</dbReference>
<protein>
    <recommendedName>
        <fullName evidence="5">Rop family plasmid primer RNA-binding protein</fullName>
    </recommendedName>
</protein>
<comment type="caution">
    <text evidence="3">The sequence shown here is derived from an EMBL/GenBank/DDBJ whole genome shotgun (WGS) entry which is preliminary data.</text>
</comment>
<evidence type="ECO:0000313" key="3">
    <source>
        <dbReference type="EMBL" id="RQW65003.1"/>
    </source>
</evidence>
<evidence type="ECO:0000256" key="1">
    <source>
        <dbReference type="ARBA" id="ARBA00023231"/>
    </source>
</evidence>
<dbReference type="Gene3D" id="1.10.287.660">
    <property type="entry name" value="Helix hairpin bin"/>
    <property type="match status" value="1"/>
</dbReference>
<keyword evidence="1" id="KW-0535">Nitrogen fixation</keyword>
<reference evidence="3 4" key="1">
    <citation type="submission" date="2018-11" db="EMBL/GenBank/DDBJ databases">
        <title>Vibrio LJC006 sp. nov., isolated from seawater during the bloom of the enteromorpha.</title>
        <authorList>
            <person name="Liang J."/>
        </authorList>
    </citation>
    <scope>NUCLEOTIDE SEQUENCE [LARGE SCALE GENOMIC DNA]</scope>
    <source>
        <strain evidence="3 4">LJC006</strain>
    </source>
</reference>
<dbReference type="InterPro" id="IPR007774">
    <property type="entry name" value="Put_N_fixation"/>
</dbReference>
<accession>A0A3N9TMD1</accession>
<evidence type="ECO:0008006" key="5">
    <source>
        <dbReference type="Google" id="ProtNLM"/>
    </source>
</evidence>
<gene>
    <name evidence="3" type="ORF">EES38_02935</name>
</gene>
<organism evidence="3 4">
    <name type="scientific">Vibrio viridaestus</name>
    <dbReference type="NCBI Taxonomy" id="2487322"/>
    <lineage>
        <taxon>Bacteria</taxon>
        <taxon>Pseudomonadati</taxon>
        <taxon>Pseudomonadota</taxon>
        <taxon>Gammaproteobacteria</taxon>
        <taxon>Vibrionales</taxon>
        <taxon>Vibrionaceae</taxon>
        <taxon>Vibrio</taxon>
    </lineage>
</organism>
<evidence type="ECO:0000313" key="4">
    <source>
        <dbReference type="Proteomes" id="UP000281112"/>
    </source>
</evidence>
<dbReference type="Pfam" id="PF05082">
    <property type="entry name" value="Rop-like"/>
    <property type="match status" value="1"/>
</dbReference>
<evidence type="ECO:0000256" key="2">
    <source>
        <dbReference type="ARBA" id="ARBA00044954"/>
    </source>
</evidence>
<dbReference type="InterPro" id="IPR029012">
    <property type="entry name" value="Helix_hairpin_bin_sf"/>
</dbReference>
<keyword evidence="4" id="KW-1185">Reference proteome</keyword>
<sequence>MMSQGELEQLRNDITLAKHLASEKVEELQRLIEGELPNGYDKLPRISYECYQACKHFTDLTDELQSIETSTAA</sequence>
<dbReference type="AlphaFoldDB" id="A0A3N9TMD1"/>
<dbReference type="EMBL" id="RJVQ01000001">
    <property type="protein sequence ID" value="RQW65003.1"/>
    <property type="molecule type" value="Genomic_DNA"/>
</dbReference>